<reference evidence="1 2" key="1">
    <citation type="submission" date="2015-01" db="EMBL/GenBank/DDBJ databases">
        <title>Evolution of Trichinella species and genotypes.</title>
        <authorList>
            <person name="Korhonen P.K."/>
            <person name="Edoardo P."/>
            <person name="Giuseppe L.R."/>
            <person name="Gasser R.B."/>
        </authorList>
    </citation>
    <scope>NUCLEOTIDE SEQUENCE [LARGE SCALE GENOMIC DNA]</scope>
    <source>
        <strain evidence="1">ISS37</strain>
    </source>
</reference>
<name>A0A0V0RZT7_9BILA</name>
<dbReference type="Proteomes" id="UP000054630">
    <property type="component" value="Unassembled WGS sequence"/>
</dbReference>
<proteinExistence type="predicted"/>
<dbReference type="AlphaFoldDB" id="A0A0V0RZT7"/>
<sequence>MTKASTTNCCYKPVLTTVNHARISRDPHFCYVTGNVVKIDICLRKEKSLRLPKDAEEAKQAIVNATLLSHPRDDEALSLEVDASEFAADAVFNYT</sequence>
<protein>
    <submittedName>
        <fullName evidence="1">Uncharacterized protein</fullName>
    </submittedName>
</protein>
<dbReference type="OrthoDB" id="5918782at2759"/>
<organism evidence="1 2">
    <name type="scientific">Trichinella nelsoni</name>
    <dbReference type="NCBI Taxonomy" id="6336"/>
    <lineage>
        <taxon>Eukaryota</taxon>
        <taxon>Metazoa</taxon>
        <taxon>Ecdysozoa</taxon>
        <taxon>Nematoda</taxon>
        <taxon>Enoplea</taxon>
        <taxon>Dorylaimia</taxon>
        <taxon>Trichinellida</taxon>
        <taxon>Trichinellidae</taxon>
        <taxon>Trichinella</taxon>
    </lineage>
</organism>
<comment type="caution">
    <text evidence="1">The sequence shown here is derived from an EMBL/GenBank/DDBJ whole genome shotgun (WGS) entry which is preliminary data.</text>
</comment>
<evidence type="ECO:0000313" key="1">
    <source>
        <dbReference type="EMBL" id="KRX20022.1"/>
    </source>
</evidence>
<dbReference type="EMBL" id="JYDL01000053">
    <property type="protein sequence ID" value="KRX20022.1"/>
    <property type="molecule type" value="Genomic_DNA"/>
</dbReference>
<accession>A0A0V0RZT7</accession>
<evidence type="ECO:0000313" key="2">
    <source>
        <dbReference type="Proteomes" id="UP000054630"/>
    </source>
</evidence>
<gene>
    <name evidence="1" type="ORF">T07_10224</name>
</gene>
<keyword evidence="2" id="KW-1185">Reference proteome</keyword>